<feature type="binding site" evidence="11">
    <location>
        <position position="200"/>
    </location>
    <ligand>
        <name>substrate</name>
    </ligand>
</feature>
<dbReference type="PRINTS" id="PR01099">
    <property type="entry name" value="HYETHTZKNASE"/>
</dbReference>
<evidence type="ECO:0000256" key="4">
    <source>
        <dbReference type="ARBA" id="ARBA00022679"/>
    </source>
</evidence>
<keyword evidence="9 11" id="KW-0460">Magnesium</keyword>
<evidence type="ECO:0000256" key="9">
    <source>
        <dbReference type="ARBA" id="ARBA00022842"/>
    </source>
</evidence>
<feature type="binding site" evidence="11">
    <location>
        <position position="173"/>
    </location>
    <ligand>
        <name>ATP</name>
        <dbReference type="ChEBI" id="CHEBI:30616"/>
    </ligand>
</feature>
<accession>A0A9W4TN92</accession>
<evidence type="ECO:0000256" key="6">
    <source>
        <dbReference type="ARBA" id="ARBA00022741"/>
    </source>
</evidence>
<keyword evidence="4 11" id="KW-0808">Transferase</keyword>
<evidence type="ECO:0000256" key="3">
    <source>
        <dbReference type="ARBA" id="ARBA00004868"/>
    </source>
</evidence>
<evidence type="ECO:0000256" key="5">
    <source>
        <dbReference type="ARBA" id="ARBA00022723"/>
    </source>
</evidence>
<dbReference type="Gene3D" id="3.40.1190.20">
    <property type="match status" value="1"/>
</dbReference>
<dbReference type="AlphaFoldDB" id="A0A9W4TN92"/>
<evidence type="ECO:0000313" key="14">
    <source>
        <dbReference type="Proteomes" id="UP001154255"/>
    </source>
</evidence>
<comment type="similarity">
    <text evidence="11">Belongs to the Thz kinase family.</text>
</comment>
<evidence type="ECO:0000256" key="1">
    <source>
        <dbReference type="ARBA" id="ARBA00001771"/>
    </source>
</evidence>
<keyword evidence="7 11" id="KW-0418">Kinase</keyword>
<evidence type="ECO:0000313" key="13">
    <source>
        <dbReference type="EMBL" id="CAI3946483.1"/>
    </source>
</evidence>
<dbReference type="SUPFAM" id="SSF53613">
    <property type="entry name" value="Ribokinase-like"/>
    <property type="match status" value="1"/>
</dbReference>
<dbReference type="EMBL" id="CAMXCM010000002">
    <property type="protein sequence ID" value="CAI3936973.1"/>
    <property type="molecule type" value="Genomic_DNA"/>
</dbReference>
<keyword evidence="5 11" id="KW-0479">Metal-binding</keyword>
<gene>
    <name evidence="11" type="primary">thiM</name>
    <name evidence="13" type="ORF">R53529_LOCUS1436</name>
    <name evidence="12" type="ORF">R53530_LOCUS998</name>
</gene>
<dbReference type="CDD" id="cd01170">
    <property type="entry name" value="THZ_kinase"/>
    <property type="match status" value="1"/>
</dbReference>
<dbReference type="InterPro" id="IPR029056">
    <property type="entry name" value="Ribokinase-like"/>
</dbReference>
<proteinExistence type="inferred from homology"/>
<sequence length="272" mass="28980">MFTALEVSQTLRKIRRQNPLIHNITNMVVTQFTANILLALGASPAMVNAEEEVEEFVQIAKALVINLGTINAPQAKAMQLASRTAHDHHIPWVLDPVGVGACTYRSRVAVELLANHPTTIRGNASEILALYALYTQQASHHSGHGVDSKDQPEQALEAAKKLALSCHAIVSISGKTDYITDGHQVIEIHNSHIMMTKVTGSGCSATAITAACLAVETDALAASAHAMALIGTAGDIAMQNTKGPGSLQIALLDALYLLNEDQLISQTNIKLQ</sequence>
<dbReference type="GO" id="GO:0009228">
    <property type="term" value="P:thiamine biosynthetic process"/>
    <property type="evidence" value="ECO:0007669"/>
    <property type="project" value="UniProtKB-KW"/>
</dbReference>
<comment type="cofactor">
    <cofactor evidence="2 11">
        <name>Mg(2+)</name>
        <dbReference type="ChEBI" id="CHEBI:18420"/>
    </cofactor>
</comment>
<keyword evidence="6 11" id="KW-0547">Nucleotide-binding</keyword>
<comment type="caution">
    <text evidence="12">The sequence shown here is derived from an EMBL/GenBank/DDBJ whole genome shotgun (WGS) entry which is preliminary data.</text>
</comment>
<protein>
    <recommendedName>
        <fullName evidence="11">Hydroxyethylthiazole kinase</fullName>
        <ecNumber evidence="11">2.7.1.50</ecNumber>
    </recommendedName>
    <alternativeName>
        <fullName evidence="11">4-methyl-5-beta-hydroxyethylthiazole kinase</fullName>
        <shortName evidence="11">TH kinase</shortName>
        <shortName evidence="11">Thz kinase</shortName>
    </alternativeName>
</protein>
<dbReference type="GO" id="GO:0009229">
    <property type="term" value="P:thiamine diphosphate biosynthetic process"/>
    <property type="evidence" value="ECO:0007669"/>
    <property type="project" value="UniProtKB-UniRule"/>
</dbReference>
<evidence type="ECO:0000256" key="7">
    <source>
        <dbReference type="ARBA" id="ARBA00022777"/>
    </source>
</evidence>
<dbReference type="NCBIfam" id="TIGR00694">
    <property type="entry name" value="thiM"/>
    <property type="match status" value="1"/>
</dbReference>
<dbReference type="GO" id="GO:0004417">
    <property type="term" value="F:hydroxyethylthiazole kinase activity"/>
    <property type="evidence" value="ECO:0007669"/>
    <property type="project" value="UniProtKB-UniRule"/>
</dbReference>
<dbReference type="EMBL" id="CAMXCS010000002">
    <property type="protein sequence ID" value="CAI3946483.1"/>
    <property type="molecule type" value="Genomic_DNA"/>
</dbReference>
<name>A0A9W4TN92_9PROT</name>
<evidence type="ECO:0000256" key="11">
    <source>
        <dbReference type="HAMAP-Rule" id="MF_00228"/>
    </source>
</evidence>
<dbReference type="Proteomes" id="UP001154259">
    <property type="component" value="Unassembled WGS sequence"/>
</dbReference>
<dbReference type="PIRSF" id="PIRSF000513">
    <property type="entry name" value="Thz_kinase"/>
    <property type="match status" value="1"/>
</dbReference>
<dbReference type="EC" id="2.7.1.50" evidence="11"/>
<keyword evidence="8 11" id="KW-0067">ATP-binding</keyword>
<dbReference type="Proteomes" id="UP001154255">
    <property type="component" value="Unassembled WGS sequence"/>
</dbReference>
<feature type="binding site" evidence="11">
    <location>
        <position position="121"/>
    </location>
    <ligand>
        <name>ATP</name>
        <dbReference type="ChEBI" id="CHEBI:30616"/>
    </ligand>
</feature>
<evidence type="ECO:0000256" key="8">
    <source>
        <dbReference type="ARBA" id="ARBA00022840"/>
    </source>
</evidence>
<keyword evidence="10 11" id="KW-0784">Thiamine biosynthesis</keyword>
<dbReference type="InterPro" id="IPR000417">
    <property type="entry name" value="Hyethyz_kinase"/>
</dbReference>
<evidence type="ECO:0000313" key="15">
    <source>
        <dbReference type="Proteomes" id="UP001154259"/>
    </source>
</evidence>
<evidence type="ECO:0000313" key="12">
    <source>
        <dbReference type="EMBL" id="CAI3936973.1"/>
    </source>
</evidence>
<dbReference type="HAMAP" id="MF_00228">
    <property type="entry name" value="Thz_kinase"/>
    <property type="match status" value="1"/>
</dbReference>
<dbReference type="Pfam" id="PF02110">
    <property type="entry name" value="HK"/>
    <property type="match status" value="1"/>
</dbReference>
<organism evidence="12 14">
    <name type="scientific">Commensalibacter communis</name>
    <dbReference type="NCBI Taxonomy" id="2972786"/>
    <lineage>
        <taxon>Bacteria</taxon>
        <taxon>Pseudomonadati</taxon>
        <taxon>Pseudomonadota</taxon>
        <taxon>Alphaproteobacteria</taxon>
        <taxon>Acetobacterales</taxon>
        <taxon>Acetobacteraceae</taxon>
    </lineage>
</organism>
<reference evidence="12" key="1">
    <citation type="submission" date="2022-10" db="EMBL/GenBank/DDBJ databases">
        <authorList>
            <person name="Botero Cardona J."/>
        </authorList>
    </citation>
    <scope>NUCLEOTIDE SEQUENCE</scope>
    <source>
        <strain evidence="12">LMG 31819</strain>
        <strain evidence="13">R-53529</strain>
    </source>
</reference>
<keyword evidence="15" id="KW-1185">Reference proteome</keyword>
<dbReference type="NCBIfam" id="NF006830">
    <property type="entry name" value="PRK09355.1"/>
    <property type="match status" value="1"/>
</dbReference>
<dbReference type="GO" id="GO:0005524">
    <property type="term" value="F:ATP binding"/>
    <property type="evidence" value="ECO:0007669"/>
    <property type="project" value="UniProtKB-UniRule"/>
</dbReference>
<comment type="function">
    <text evidence="11">Catalyzes the phosphorylation of the hydroxyl group of 4-methyl-5-beta-hydroxyethylthiazole (THZ).</text>
</comment>
<dbReference type="RefSeq" id="WP_271789863.1">
    <property type="nucleotide sequence ID" value="NZ_CAMXCM010000002.1"/>
</dbReference>
<evidence type="ECO:0000256" key="2">
    <source>
        <dbReference type="ARBA" id="ARBA00001946"/>
    </source>
</evidence>
<comment type="pathway">
    <text evidence="3 11">Cofactor biosynthesis; thiamine diphosphate biosynthesis; 4-methyl-5-(2-phosphoethyl)-thiazole from 5-(2-hydroxyethyl)-4-methylthiazole: step 1/1.</text>
</comment>
<feature type="binding site" evidence="11">
    <location>
        <position position="46"/>
    </location>
    <ligand>
        <name>substrate</name>
    </ligand>
</feature>
<dbReference type="GO" id="GO:0000287">
    <property type="term" value="F:magnesium ion binding"/>
    <property type="evidence" value="ECO:0007669"/>
    <property type="project" value="UniProtKB-UniRule"/>
</dbReference>
<evidence type="ECO:0000256" key="10">
    <source>
        <dbReference type="ARBA" id="ARBA00022977"/>
    </source>
</evidence>
<comment type="catalytic activity">
    <reaction evidence="1 11">
        <text>5-(2-hydroxyethyl)-4-methylthiazole + ATP = 4-methyl-5-(2-phosphooxyethyl)-thiazole + ADP + H(+)</text>
        <dbReference type="Rhea" id="RHEA:24212"/>
        <dbReference type="ChEBI" id="CHEBI:15378"/>
        <dbReference type="ChEBI" id="CHEBI:17957"/>
        <dbReference type="ChEBI" id="CHEBI:30616"/>
        <dbReference type="ChEBI" id="CHEBI:58296"/>
        <dbReference type="ChEBI" id="CHEBI:456216"/>
        <dbReference type="EC" id="2.7.1.50"/>
    </reaction>
</comment>